<dbReference type="PROSITE" id="PS00028">
    <property type="entry name" value="ZINC_FINGER_C2H2_1"/>
    <property type="match status" value="5"/>
</dbReference>
<evidence type="ECO:0000256" key="7">
    <source>
        <dbReference type="PROSITE-ProRule" id="PRU00042"/>
    </source>
</evidence>
<feature type="region of interest" description="Disordered" evidence="8">
    <location>
        <begin position="203"/>
        <end position="229"/>
    </location>
</feature>
<dbReference type="Pfam" id="PF00096">
    <property type="entry name" value="zf-C2H2"/>
    <property type="match status" value="3"/>
</dbReference>
<proteinExistence type="predicted"/>
<dbReference type="SUPFAM" id="SSF57667">
    <property type="entry name" value="beta-beta-alpha zinc fingers"/>
    <property type="match status" value="4"/>
</dbReference>
<keyword evidence="12" id="KW-1185">Reference proteome</keyword>
<keyword evidence="5" id="KW-0862">Zinc</keyword>
<evidence type="ECO:0000313" key="11">
    <source>
        <dbReference type="EMBL" id="KAK6172269.1"/>
    </source>
</evidence>
<evidence type="ECO:0000256" key="8">
    <source>
        <dbReference type="SAM" id="MobiDB-lite"/>
    </source>
</evidence>
<evidence type="ECO:0000256" key="5">
    <source>
        <dbReference type="ARBA" id="ARBA00022833"/>
    </source>
</evidence>
<comment type="caution">
    <text evidence="11">The sequence shown here is derived from an EMBL/GenBank/DDBJ whole genome shotgun (WGS) entry which is preliminary data.</text>
</comment>
<accession>A0AAN8JAW4</accession>
<dbReference type="SMART" id="SM00355">
    <property type="entry name" value="ZnF_C2H2"/>
    <property type="match status" value="8"/>
</dbReference>
<feature type="domain" description="BTB" evidence="9">
    <location>
        <begin position="68"/>
        <end position="135"/>
    </location>
</feature>
<dbReference type="GO" id="GO:0000981">
    <property type="term" value="F:DNA-binding transcription factor activity, RNA polymerase II-specific"/>
    <property type="evidence" value="ECO:0007669"/>
    <property type="project" value="TreeGrafter"/>
</dbReference>
<feature type="region of interest" description="Disordered" evidence="8">
    <location>
        <begin position="252"/>
        <end position="272"/>
    </location>
</feature>
<comment type="subcellular location">
    <subcellularLocation>
        <location evidence="1">Nucleus</location>
    </subcellularLocation>
</comment>
<feature type="domain" description="C2H2-type" evidence="10">
    <location>
        <begin position="457"/>
        <end position="485"/>
    </location>
</feature>
<dbReference type="Proteomes" id="UP001347796">
    <property type="component" value="Unassembled WGS sequence"/>
</dbReference>
<evidence type="ECO:0000313" key="12">
    <source>
        <dbReference type="Proteomes" id="UP001347796"/>
    </source>
</evidence>
<dbReference type="FunFam" id="3.30.160.60:FF:000634">
    <property type="entry name" value="Zinc finger X-chromosomal protein"/>
    <property type="match status" value="1"/>
</dbReference>
<dbReference type="GO" id="GO:0005634">
    <property type="term" value="C:nucleus"/>
    <property type="evidence" value="ECO:0007669"/>
    <property type="project" value="UniProtKB-SubCell"/>
</dbReference>
<organism evidence="11 12">
    <name type="scientific">Patella caerulea</name>
    <name type="common">Rayed Mediterranean limpet</name>
    <dbReference type="NCBI Taxonomy" id="87958"/>
    <lineage>
        <taxon>Eukaryota</taxon>
        <taxon>Metazoa</taxon>
        <taxon>Spiralia</taxon>
        <taxon>Lophotrochozoa</taxon>
        <taxon>Mollusca</taxon>
        <taxon>Gastropoda</taxon>
        <taxon>Patellogastropoda</taxon>
        <taxon>Patelloidea</taxon>
        <taxon>Patellidae</taxon>
        <taxon>Patella</taxon>
    </lineage>
</organism>
<keyword evidence="6" id="KW-0539">Nucleus</keyword>
<feature type="domain" description="C2H2-type" evidence="10">
    <location>
        <begin position="486"/>
        <end position="513"/>
    </location>
</feature>
<dbReference type="Gene3D" id="3.30.160.60">
    <property type="entry name" value="Classic Zinc Finger"/>
    <property type="match status" value="5"/>
</dbReference>
<feature type="compositionally biased region" description="Polar residues" evidence="8">
    <location>
        <begin position="259"/>
        <end position="268"/>
    </location>
</feature>
<dbReference type="CDD" id="cd18186">
    <property type="entry name" value="BTB_POZ_ZBTB_KLHL-like"/>
    <property type="match status" value="1"/>
</dbReference>
<dbReference type="InterPro" id="IPR000210">
    <property type="entry name" value="BTB/POZ_dom"/>
</dbReference>
<dbReference type="InterPro" id="IPR013087">
    <property type="entry name" value="Znf_C2H2_type"/>
</dbReference>
<keyword evidence="2" id="KW-0479">Metal-binding</keyword>
<evidence type="ECO:0000256" key="4">
    <source>
        <dbReference type="ARBA" id="ARBA00022771"/>
    </source>
</evidence>
<keyword evidence="4 7" id="KW-0863">Zinc-finger</keyword>
<dbReference type="PROSITE" id="PS50157">
    <property type="entry name" value="ZINC_FINGER_C2H2_2"/>
    <property type="match status" value="7"/>
</dbReference>
<sequence>MGDNSLYLFNVTYFLRINPRSAIFCERFCLKMDEFELNDDPDENQDDSDHKKLINQMLIKQWQNEIFCDLSITLRDTSLKVHAWLLFGVCPSLQGILEIQSGNSGCYILNLEQFSRSGFDPVIKFIYTGILDLEQESKENVTEIKSVAHFMKLQTAEDRCQKYLTKCQETNKVVKAKDADLEEDTLTYKVNKQCSYQVVRPRRKSKRKNNKWGPIKMRQKYTDKQETSDITGKIMKQESKCITSSLVPVEEKLEKPDTETNADGSDSTDIVDLPIKIRPKRTRSRKSSPIKIDFSQIIVKQEVEDVPEIDESSEYSCEICDSFFGCVEELILHQNTHGSPYACDVCGKGYKMKSHLTHHKRVKHLHLEHLICRFCGIKMQAETLLRKHCQSEHNETKPFKCNHPGCEYKGKRHEFLRRHKQTHQEVYDYTCENCGKTFSQVNGLQSHHRACYKLREYLCDVCGKAFNQYSGMVLHRQSMHFGEKPFQCDECGTKFSDPRNLKRHKLIHENAFPFCCEICGNRFRHSNSLKDHMKRHTGKNYDQGQNKKVIINNLQTETMLTMNATGELILQNSIDSNSLVPNDVHIPQIACTDPSRETSSKTSCDDLHAVRQ</sequence>
<protein>
    <submittedName>
        <fullName evidence="11">Uncharacterized protein</fullName>
    </submittedName>
</protein>
<keyword evidence="3" id="KW-0677">Repeat</keyword>
<evidence type="ECO:0000256" key="2">
    <source>
        <dbReference type="ARBA" id="ARBA00022723"/>
    </source>
</evidence>
<dbReference type="AlphaFoldDB" id="A0AAN8JAW4"/>
<feature type="domain" description="C2H2-type" evidence="10">
    <location>
        <begin position="341"/>
        <end position="364"/>
    </location>
</feature>
<evidence type="ECO:0000259" key="9">
    <source>
        <dbReference type="PROSITE" id="PS50097"/>
    </source>
</evidence>
<dbReference type="SMART" id="SM00225">
    <property type="entry name" value="BTB"/>
    <property type="match status" value="1"/>
</dbReference>
<feature type="compositionally biased region" description="Basic and acidic residues" evidence="8">
    <location>
        <begin position="594"/>
        <end position="612"/>
    </location>
</feature>
<name>A0AAN8JAW4_PATCE</name>
<dbReference type="PANTHER" id="PTHR24394:SF29">
    <property type="entry name" value="MYONEURIN"/>
    <property type="match status" value="1"/>
</dbReference>
<feature type="domain" description="C2H2-type" evidence="10">
    <location>
        <begin position="514"/>
        <end position="541"/>
    </location>
</feature>
<feature type="domain" description="C2H2-type" evidence="10">
    <location>
        <begin position="429"/>
        <end position="456"/>
    </location>
</feature>
<evidence type="ECO:0000259" key="10">
    <source>
        <dbReference type="PROSITE" id="PS50157"/>
    </source>
</evidence>
<feature type="domain" description="C2H2-type" evidence="10">
    <location>
        <begin position="315"/>
        <end position="342"/>
    </location>
</feature>
<dbReference type="PANTHER" id="PTHR24394">
    <property type="entry name" value="ZINC FINGER PROTEIN"/>
    <property type="match status" value="1"/>
</dbReference>
<dbReference type="PROSITE" id="PS50097">
    <property type="entry name" value="BTB"/>
    <property type="match status" value="1"/>
</dbReference>
<gene>
    <name evidence="11" type="ORF">SNE40_015967</name>
</gene>
<feature type="region of interest" description="Disordered" evidence="8">
    <location>
        <begin position="593"/>
        <end position="612"/>
    </location>
</feature>
<evidence type="ECO:0000256" key="1">
    <source>
        <dbReference type="ARBA" id="ARBA00004123"/>
    </source>
</evidence>
<evidence type="ECO:0000256" key="6">
    <source>
        <dbReference type="ARBA" id="ARBA00023242"/>
    </source>
</evidence>
<dbReference type="SUPFAM" id="SSF54695">
    <property type="entry name" value="POZ domain"/>
    <property type="match status" value="1"/>
</dbReference>
<reference evidence="11 12" key="1">
    <citation type="submission" date="2024-01" db="EMBL/GenBank/DDBJ databases">
        <title>The genome of the rayed Mediterranean limpet Patella caerulea (Linnaeus, 1758).</title>
        <authorList>
            <person name="Anh-Thu Weber A."/>
            <person name="Halstead-Nussloch G."/>
        </authorList>
    </citation>
    <scope>NUCLEOTIDE SEQUENCE [LARGE SCALE GENOMIC DNA]</scope>
    <source>
        <strain evidence="11">AATW-2023a</strain>
        <tissue evidence="11">Whole specimen</tissue>
    </source>
</reference>
<dbReference type="GO" id="GO:0008270">
    <property type="term" value="F:zinc ion binding"/>
    <property type="evidence" value="ECO:0007669"/>
    <property type="project" value="UniProtKB-KW"/>
</dbReference>
<dbReference type="GO" id="GO:1990837">
    <property type="term" value="F:sequence-specific double-stranded DNA binding"/>
    <property type="evidence" value="ECO:0007669"/>
    <property type="project" value="UniProtKB-ARBA"/>
</dbReference>
<evidence type="ECO:0000256" key="3">
    <source>
        <dbReference type="ARBA" id="ARBA00022737"/>
    </source>
</evidence>
<dbReference type="InterPro" id="IPR011333">
    <property type="entry name" value="SKP1/BTB/POZ_sf"/>
</dbReference>
<dbReference type="Pfam" id="PF00651">
    <property type="entry name" value="BTB"/>
    <property type="match status" value="1"/>
</dbReference>
<dbReference type="EMBL" id="JAZGQO010000011">
    <property type="protein sequence ID" value="KAK6172269.1"/>
    <property type="molecule type" value="Genomic_DNA"/>
</dbReference>
<feature type="domain" description="C2H2-type" evidence="10">
    <location>
        <begin position="370"/>
        <end position="398"/>
    </location>
</feature>
<dbReference type="Gene3D" id="3.30.710.10">
    <property type="entry name" value="Potassium Channel Kv1.1, Chain A"/>
    <property type="match status" value="1"/>
</dbReference>
<dbReference type="InterPro" id="IPR036236">
    <property type="entry name" value="Znf_C2H2_sf"/>
</dbReference>
<dbReference type="FunFam" id="3.30.160.60:FF:000303">
    <property type="entry name" value="Zinc finger protein 41"/>
    <property type="match status" value="1"/>
</dbReference>